<gene>
    <name evidence="3" type="ORF">ALC56_11533</name>
</gene>
<dbReference type="EMBL" id="KQ981864">
    <property type="protein sequence ID" value="KYN34425.1"/>
    <property type="molecule type" value="Genomic_DNA"/>
</dbReference>
<dbReference type="AlphaFoldDB" id="A0A195F1H5"/>
<organism evidence="3 4">
    <name type="scientific">Trachymyrmex septentrionalis</name>
    <dbReference type="NCBI Taxonomy" id="34720"/>
    <lineage>
        <taxon>Eukaryota</taxon>
        <taxon>Metazoa</taxon>
        <taxon>Ecdysozoa</taxon>
        <taxon>Arthropoda</taxon>
        <taxon>Hexapoda</taxon>
        <taxon>Insecta</taxon>
        <taxon>Pterygota</taxon>
        <taxon>Neoptera</taxon>
        <taxon>Endopterygota</taxon>
        <taxon>Hymenoptera</taxon>
        <taxon>Apocrita</taxon>
        <taxon>Aculeata</taxon>
        <taxon>Formicoidea</taxon>
        <taxon>Formicidae</taxon>
        <taxon>Myrmicinae</taxon>
        <taxon>Trachymyrmex</taxon>
    </lineage>
</organism>
<sequence length="101" mass="11363">ALKSILADDRYIVSMKKRGNNENKGSKSCHNGRNAVEKTDLGGLSDDENQGFGNWIRSSTGIEMMRLFVIANSILVFVTIAWPNMKESFYIIKDYLVGEED</sequence>
<evidence type="ECO:0000313" key="3">
    <source>
        <dbReference type="EMBL" id="KYN34425.1"/>
    </source>
</evidence>
<feature type="non-terminal residue" evidence="3">
    <location>
        <position position="1"/>
    </location>
</feature>
<keyword evidence="2" id="KW-0812">Transmembrane</keyword>
<evidence type="ECO:0000313" key="4">
    <source>
        <dbReference type="Proteomes" id="UP000078541"/>
    </source>
</evidence>
<dbReference type="STRING" id="34720.A0A195F1H5"/>
<protein>
    <submittedName>
        <fullName evidence="3">Uncharacterized protein</fullName>
    </submittedName>
</protein>
<feature type="transmembrane region" description="Helical" evidence="2">
    <location>
        <begin position="67"/>
        <end position="85"/>
    </location>
</feature>
<keyword evidence="2" id="KW-1133">Transmembrane helix</keyword>
<dbReference type="Proteomes" id="UP000078541">
    <property type="component" value="Unassembled WGS sequence"/>
</dbReference>
<reference evidence="3 4" key="1">
    <citation type="submission" date="2016-03" db="EMBL/GenBank/DDBJ databases">
        <title>Trachymyrmex septentrionalis WGS genome.</title>
        <authorList>
            <person name="Nygaard S."/>
            <person name="Hu H."/>
            <person name="Boomsma J."/>
            <person name="Zhang G."/>
        </authorList>
    </citation>
    <scope>NUCLEOTIDE SEQUENCE [LARGE SCALE GENOMIC DNA]</scope>
    <source>
        <strain evidence="3">Tsep2-gDNA-1</strain>
        <tissue evidence="3">Whole body</tissue>
    </source>
</reference>
<proteinExistence type="predicted"/>
<name>A0A195F1H5_9HYME</name>
<evidence type="ECO:0000256" key="2">
    <source>
        <dbReference type="SAM" id="Phobius"/>
    </source>
</evidence>
<keyword evidence="4" id="KW-1185">Reference proteome</keyword>
<accession>A0A195F1H5</accession>
<keyword evidence="2" id="KW-0472">Membrane</keyword>
<evidence type="ECO:0000256" key="1">
    <source>
        <dbReference type="SAM" id="MobiDB-lite"/>
    </source>
</evidence>
<feature type="region of interest" description="Disordered" evidence="1">
    <location>
        <begin position="17"/>
        <end position="45"/>
    </location>
</feature>